<evidence type="ECO:0000313" key="2">
    <source>
        <dbReference type="Proteomes" id="UP001209107"/>
    </source>
</evidence>
<evidence type="ECO:0008006" key="3">
    <source>
        <dbReference type="Google" id="ProtNLM"/>
    </source>
</evidence>
<dbReference type="RefSeq" id="WP_179285921.1">
    <property type="nucleotide sequence ID" value="NZ_JAPCHZ010000004.1"/>
</dbReference>
<accession>A0ABT3JNL9</accession>
<protein>
    <recommendedName>
        <fullName evidence="3">DUF559 domain-containing protein</fullName>
    </recommendedName>
</protein>
<proteinExistence type="predicted"/>
<dbReference type="Proteomes" id="UP001209107">
    <property type="component" value="Unassembled WGS sequence"/>
</dbReference>
<evidence type="ECO:0000313" key="1">
    <source>
        <dbReference type="EMBL" id="MCW4452377.1"/>
    </source>
</evidence>
<organism evidence="1 2">
    <name type="scientific">Kaistella yananensis</name>
    <dbReference type="NCBI Taxonomy" id="2989820"/>
    <lineage>
        <taxon>Bacteria</taxon>
        <taxon>Pseudomonadati</taxon>
        <taxon>Bacteroidota</taxon>
        <taxon>Flavobacteriia</taxon>
        <taxon>Flavobacteriales</taxon>
        <taxon>Weeksellaceae</taxon>
        <taxon>Chryseobacterium group</taxon>
        <taxon>Kaistella</taxon>
    </lineage>
</organism>
<sequence>MKYEKLLQTKPKNEITYSDLLELEEWKIKRDAYRLQKSRFSTLTLWLFCDGAICNSGHQRRFGTRCTGRTDIDFVLSEKTCALK</sequence>
<name>A0ABT3JNL9_9FLAO</name>
<keyword evidence="2" id="KW-1185">Reference proteome</keyword>
<dbReference type="EMBL" id="JAPCHZ010000004">
    <property type="protein sequence ID" value="MCW4452377.1"/>
    <property type="molecule type" value="Genomic_DNA"/>
</dbReference>
<reference evidence="1 2" key="1">
    <citation type="submission" date="2022-10" db="EMBL/GenBank/DDBJ databases">
        <title>Kaistella sp. BT-6-1-3.</title>
        <authorList>
            <person name="Ai J."/>
            <person name="Deng Z."/>
        </authorList>
    </citation>
    <scope>NUCLEOTIDE SEQUENCE [LARGE SCALE GENOMIC DNA]</scope>
    <source>
        <strain evidence="1 2">BT6-1-3</strain>
    </source>
</reference>
<comment type="caution">
    <text evidence="1">The sequence shown here is derived from an EMBL/GenBank/DDBJ whole genome shotgun (WGS) entry which is preliminary data.</text>
</comment>
<gene>
    <name evidence="1" type="ORF">OK344_09155</name>
</gene>